<protein>
    <recommendedName>
        <fullName evidence="3">CNH domain-containing protein</fullName>
    </recommendedName>
</protein>
<dbReference type="AlphaFoldDB" id="A0ABD2Q5D3"/>
<dbReference type="EMBL" id="JBJKFK010000917">
    <property type="protein sequence ID" value="KAL3314740.1"/>
    <property type="molecule type" value="Genomic_DNA"/>
</dbReference>
<name>A0ABD2Q5D3_9PLAT</name>
<feature type="non-terminal residue" evidence="1">
    <location>
        <position position="136"/>
    </location>
</feature>
<evidence type="ECO:0000313" key="2">
    <source>
        <dbReference type="Proteomes" id="UP001626550"/>
    </source>
</evidence>
<dbReference type="Proteomes" id="UP001626550">
    <property type="component" value="Unassembled WGS sequence"/>
</dbReference>
<evidence type="ECO:0000313" key="1">
    <source>
        <dbReference type="EMBL" id="KAL3314740.1"/>
    </source>
</evidence>
<organism evidence="1 2">
    <name type="scientific">Cichlidogyrus casuarinus</name>
    <dbReference type="NCBI Taxonomy" id="1844966"/>
    <lineage>
        <taxon>Eukaryota</taxon>
        <taxon>Metazoa</taxon>
        <taxon>Spiralia</taxon>
        <taxon>Lophotrochozoa</taxon>
        <taxon>Platyhelminthes</taxon>
        <taxon>Monogenea</taxon>
        <taxon>Monopisthocotylea</taxon>
        <taxon>Dactylogyridea</taxon>
        <taxon>Ancyrocephalidae</taxon>
        <taxon>Cichlidogyrus</taxon>
    </lineage>
</organism>
<evidence type="ECO:0008006" key="3">
    <source>
        <dbReference type="Google" id="ProtNLM"/>
    </source>
</evidence>
<sequence>MQELELLDFNIVHNLVFVPGNADLADQLCAADRENARVLCYTLEGELISMHSGTKYQPSIMALSYNRKFDLLLAVTGGDPLAALPAPRQSGSAPEPYSDPKGLFLKPHRTAKLEVPGAEVLIARYEADESVYGTFS</sequence>
<gene>
    <name evidence="1" type="ORF">Ciccas_006630</name>
</gene>
<accession>A0ABD2Q5D3</accession>
<dbReference type="Gene3D" id="2.120.10.30">
    <property type="entry name" value="TolB, C-terminal domain"/>
    <property type="match status" value="1"/>
</dbReference>
<proteinExistence type="predicted"/>
<comment type="caution">
    <text evidence="1">The sequence shown here is derived from an EMBL/GenBank/DDBJ whole genome shotgun (WGS) entry which is preliminary data.</text>
</comment>
<dbReference type="InterPro" id="IPR011042">
    <property type="entry name" value="6-blade_b-propeller_TolB-like"/>
</dbReference>
<reference evidence="1 2" key="1">
    <citation type="submission" date="2024-11" db="EMBL/GenBank/DDBJ databases">
        <title>Adaptive evolution of stress response genes in parasites aligns with host niche diversity.</title>
        <authorList>
            <person name="Hahn C."/>
            <person name="Resl P."/>
        </authorList>
    </citation>
    <scope>NUCLEOTIDE SEQUENCE [LARGE SCALE GENOMIC DNA]</scope>
    <source>
        <strain evidence="1">EGGRZ-B1_66</strain>
        <tissue evidence="1">Body</tissue>
    </source>
</reference>
<keyword evidence="2" id="KW-1185">Reference proteome</keyword>